<comment type="caution">
    <text evidence="1">The sequence shown here is derived from an EMBL/GenBank/DDBJ whole genome shotgun (WGS) entry which is preliminary data.</text>
</comment>
<evidence type="ECO:0000313" key="3">
    <source>
        <dbReference type="Proteomes" id="UP000247702"/>
    </source>
</evidence>
<reference evidence="2" key="2">
    <citation type="submission" date="2019-10" db="EMBL/GenBank/DDBJ databases">
        <title>Conservation and host-specific expression of non-tandemly repeated heterogenous ribosome RNA gene in arbuscular mycorrhizal fungi.</title>
        <authorList>
            <person name="Maeda T."/>
            <person name="Kobayashi Y."/>
            <person name="Nakagawa T."/>
            <person name="Ezawa T."/>
            <person name="Yamaguchi K."/>
            <person name="Bino T."/>
            <person name="Nishimoto Y."/>
            <person name="Shigenobu S."/>
            <person name="Kawaguchi M."/>
        </authorList>
    </citation>
    <scope>NUCLEOTIDE SEQUENCE</scope>
    <source>
        <strain evidence="2">HR1</strain>
    </source>
</reference>
<protein>
    <submittedName>
        <fullName evidence="1">Uncharacterized protein</fullName>
    </submittedName>
</protein>
<name>A0A2Z6QPI5_9GLOM</name>
<evidence type="ECO:0000313" key="2">
    <source>
        <dbReference type="EMBL" id="GES83935.1"/>
    </source>
</evidence>
<organism evidence="1 3">
    <name type="scientific">Rhizophagus clarus</name>
    <dbReference type="NCBI Taxonomy" id="94130"/>
    <lineage>
        <taxon>Eukaryota</taxon>
        <taxon>Fungi</taxon>
        <taxon>Fungi incertae sedis</taxon>
        <taxon>Mucoromycota</taxon>
        <taxon>Glomeromycotina</taxon>
        <taxon>Glomeromycetes</taxon>
        <taxon>Glomerales</taxon>
        <taxon>Glomeraceae</taxon>
        <taxon>Rhizophagus</taxon>
    </lineage>
</organism>
<dbReference type="Proteomes" id="UP000615446">
    <property type="component" value="Unassembled WGS sequence"/>
</dbReference>
<dbReference type="OrthoDB" id="2384696at2759"/>
<reference evidence="1 3" key="1">
    <citation type="submission" date="2017-11" db="EMBL/GenBank/DDBJ databases">
        <title>The genome of Rhizophagus clarus HR1 reveals common genetic basis of auxotrophy among arbuscular mycorrhizal fungi.</title>
        <authorList>
            <person name="Kobayashi Y."/>
        </authorList>
    </citation>
    <scope>NUCLEOTIDE SEQUENCE [LARGE SCALE GENOMIC DNA]</scope>
    <source>
        <strain evidence="1 3">HR1</strain>
    </source>
</reference>
<dbReference type="Proteomes" id="UP000247702">
    <property type="component" value="Unassembled WGS sequence"/>
</dbReference>
<evidence type="ECO:0000313" key="1">
    <source>
        <dbReference type="EMBL" id="GBB86804.1"/>
    </source>
</evidence>
<sequence length="111" mass="13283">MKKKEADPFRIVQSQKNASSLSSDEIREIYKTHWIMYSRGLTHYNYSHKGRERIVNHSIDSVKAVQWAWRVFKLRPKILAQRVWNFVRNDGIPNDKKFLRITPCKIRVPDD</sequence>
<dbReference type="AlphaFoldDB" id="A0A2Z6QPI5"/>
<gene>
    <name evidence="2" type="ORF">RCL2_001107500</name>
    <name evidence="1" type="ORF">RclHR1_13220005</name>
</gene>
<proteinExistence type="predicted"/>
<accession>A0A2Z6QPI5</accession>
<dbReference type="EMBL" id="BEXD01000361">
    <property type="protein sequence ID" value="GBB86804.1"/>
    <property type="molecule type" value="Genomic_DNA"/>
</dbReference>
<dbReference type="EMBL" id="BLAL01000075">
    <property type="protein sequence ID" value="GES83935.1"/>
    <property type="molecule type" value="Genomic_DNA"/>
</dbReference>
<keyword evidence="3" id="KW-1185">Reference proteome</keyword>